<evidence type="ECO:0000313" key="2">
    <source>
        <dbReference type="Proteomes" id="UP001497535"/>
    </source>
</evidence>
<sequence>MLMNMDMILKSHPGGELNDDQKSLLEMDEMKEKMIKGVVEILNLIYTKTELSTITDEVEYKKNEALEEYVKGLLEERIEKITKAEIQLNKAVNAQKKVVEELKKQRETFLSIRNFMNDYNQAVEQIVLFINKERVSSSTIRLIF</sequence>
<reference evidence="1" key="1">
    <citation type="submission" date="2023-11" db="EMBL/GenBank/DDBJ databases">
        <authorList>
            <person name="Poullet M."/>
        </authorList>
    </citation>
    <scope>NUCLEOTIDE SEQUENCE</scope>
    <source>
        <strain evidence="1">E1834</strain>
    </source>
</reference>
<gene>
    <name evidence="1" type="ORF">MENTE1834_LOCUS37612</name>
</gene>
<comment type="caution">
    <text evidence="1">The sequence shown here is derived from an EMBL/GenBank/DDBJ whole genome shotgun (WGS) entry which is preliminary data.</text>
</comment>
<organism evidence="1 2">
    <name type="scientific">Meloidogyne enterolobii</name>
    <name type="common">Root-knot nematode worm</name>
    <name type="synonym">Meloidogyne mayaguensis</name>
    <dbReference type="NCBI Taxonomy" id="390850"/>
    <lineage>
        <taxon>Eukaryota</taxon>
        <taxon>Metazoa</taxon>
        <taxon>Ecdysozoa</taxon>
        <taxon>Nematoda</taxon>
        <taxon>Chromadorea</taxon>
        <taxon>Rhabditida</taxon>
        <taxon>Tylenchina</taxon>
        <taxon>Tylenchomorpha</taxon>
        <taxon>Tylenchoidea</taxon>
        <taxon>Meloidogynidae</taxon>
        <taxon>Meloidogyninae</taxon>
        <taxon>Meloidogyne</taxon>
    </lineage>
</organism>
<evidence type="ECO:0000313" key="1">
    <source>
        <dbReference type="EMBL" id="CAK5089863.1"/>
    </source>
</evidence>
<name>A0ACB1AFD0_MELEN</name>
<protein>
    <submittedName>
        <fullName evidence="1">Uncharacterized protein</fullName>
    </submittedName>
</protein>
<dbReference type="EMBL" id="CAVMJV010000079">
    <property type="protein sequence ID" value="CAK5089863.1"/>
    <property type="molecule type" value="Genomic_DNA"/>
</dbReference>
<proteinExistence type="predicted"/>
<dbReference type="Proteomes" id="UP001497535">
    <property type="component" value="Unassembled WGS sequence"/>
</dbReference>
<accession>A0ACB1AFD0</accession>
<keyword evidence="2" id="KW-1185">Reference proteome</keyword>